<dbReference type="EMBL" id="LZYO01000021">
    <property type="protein sequence ID" value="ODH43991.1"/>
    <property type="molecule type" value="Genomic_DNA"/>
</dbReference>
<evidence type="ECO:0000313" key="2">
    <source>
        <dbReference type="EMBL" id="ODH43991.1"/>
    </source>
</evidence>
<feature type="compositionally biased region" description="Polar residues" evidence="1">
    <location>
        <begin position="98"/>
        <end position="113"/>
    </location>
</feature>
<proteinExistence type="predicted"/>
<dbReference type="AlphaFoldDB" id="A0A1D2JN09"/>
<dbReference type="Proteomes" id="UP000242814">
    <property type="component" value="Unassembled WGS sequence"/>
</dbReference>
<evidence type="ECO:0000313" key="3">
    <source>
        <dbReference type="Proteomes" id="UP000242814"/>
    </source>
</evidence>
<feature type="compositionally biased region" description="Polar residues" evidence="1">
    <location>
        <begin position="122"/>
        <end position="153"/>
    </location>
</feature>
<evidence type="ECO:0000256" key="1">
    <source>
        <dbReference type="SAM" id="MobiDB-lite"/>
    </source>
</evidence>
<feature type="region of interest" description="Disordered" evidence="1">
    <location>
        <begin position="1"/>
        <end position="21"/>
    </location>
</feature>
<dbReference type="VEuPathDB" id="FungiDB:PABG_01084"/>
<feature type="region of interest" description="Disordered" evidence="1">
    <location>
        <begin position="89"/>
        <end position="167"/>
    </location>
</feature>
<evidence type="ECO:0008006" key="4">
    <source>
        <dbReference type="Google" id="ProtNLM"/>
    </source>
</evidence>
<protein>
    <recommendedName>
        <fullName evidence="4">Myb-like domain-containing protein</fullName>
    </recommendedName>
</protein>
<reference evidence="2 3" key="1">
    <citation type="submission" date="2016-06" db="EMBL/GenBank/DDBJ databases">
        <authorList>
            <person name="Kjaerup R.B."/>
            <person name="Dalgaard T.S."/>
            <person name="Juul-Madsen H.R."/>
        </authorList>
    </citation>
    <scope>NUCLEOTIDE SEQUENCE [LARGE SCALE GENOMIC DNA]</scope>
    <source>
        <strain evidence="2 3">Pb300</strain>
    </source>
</reference>
<sequence>MSPTIRSTSIPTEAREYRSTTPLHMDRMDHGIQKHRRMSSTGGGRAWTEEEESYLLRTRMHKMPYKHIAAHLNKTELACRLHYHQMSYGSNRRRRTDSVSSISSFPGLPTTQECPIDYKSSARMTTPRLTPSPESMINSPTSSVTDSPQQSRSHVPILPKPNISPRHSMHSIPADLSRSLRLDTSFVHHSDSRSAPFDHSDDIDTVRLRALYDTYRGSFWSQIASEYSKERSFSASKLELSFFHGIFKSYSGRVASPPTPGLSPQNEICELQKEALSAPELSSDGGFHAINGPAPSAVAELNTAINVPSPVEKCAVASLLTVERDVWAVKRITTA</sequence>
<feature type="compositionally biased region" description="Polar residues" evidence="1">
    <location>
        <begin position="1"/>
        <end position="11"/>
    </location>
</feature>
<gene>
    <name evidence="2" type="ORF">ACO22_00963</name>
</gene>
<name>A0A1D2JN09_PARBR</name>
<organism evidence="2 3">
    <name type="scientific">Paracoccidioides brasiliensis</name>
    <dbReference type="NCBI Taxonomy" id="121759"/>
    <lineage>
        <taxon>Eukaryota</taxon>
        <taxon>Fungi</taxon>
        <taxon>Dikarya</taxon>
        <taxon>Ascomycota</taxon>
        <taxon>Pezizomycotina</taxon>
        <taxon>Eurotiomycetes</taxon>
        <taxon>Eurotiomycetidae</taxon>
        <taxon>Onygenales</taxon>
        <taxon>Ajellomycetaceae</taxon>
        <taxon>Paracoccidioides</taxon>
    </lineage>
</organism>
<accession>A0A1D2JN09</accession>
<dbReference type="InterPro" id="IPR001005">
    <property type="entry name" value="SANT/Myb"/>
</dbReference>
<dbReference type="CDD" id="cd00167">
    <property type="entry name" value="SANT"/>
    <property type="match status" value="1"/>
</dbReference>
<dbReference type="VEuPathDB" id="FungiDB:PADG_04390"/>
<comment type="caution">
    <text evidence="2">The sequence shown here is derived from an EMBL/GenBank/DDBJ whole genome shotgun (WGS) entry which is preliminary data.</text>
</comment>